<dbReference type="InterPro" id="IPR012480">
    <property type="entry name" value="Hepar_II_III_C"/>
</dbReference>
<evidence type="ECO:0000259" key="5">
    <source>
        <dbReference type="Pfam" id="PF07940"/>
    </source>
</evidence>
<dbReference type="InterPro" id="IPR008929">
    <property type="entry name" value="Chondroitin_lyas"/>
</dbReference>
<proteinExistence type="predicted"/>
<accession>A0ABY4RKR2</accession>
<keyword evidence="2" id="KW-0732">Signal</keyword>
<dbReference type="SUPFAM" id="SSF48230">
    <property type="entry name" value="Chondroitin AC/alginate lyase"/>
    <property type="match status" value="1"/>
</dbReference>
<dbReference type="PANTHER" id="PTHR39210">
    <property type="entry name" value="HEPARIN-SULFATE LYASE"/>
    <property type="match status" value="1"/>
</dbReference>
<dbReference type="Gene3D" id="2.70.98.70">
    <property type="match status" value="1"/>
</dbReference>
<comment type="subcellular location">
    <subcellularLocation>
        <location evidence="1">Periplasm</location>
    </subcellularLocation>
</comment>
<dbReference type="Pfam" id="PF07940">
    <property type="entry name" value="Hepar_II_III_C"/>
    <property type="match status" value="1"/>
</dbReference>
<evidence type="ECO:0000256" key="2">
    <source>
        <dbReference type="ARBA" id="ARBA00022729"/>
    </source>
</evidence>
<dbReference type="Gene3D" id="1.50.10.100">
    <property type="entry name" value="Chondroitin AC/alginate lyase"/>
    <property type="match status" value="1"/>
</dbReference>
<keyword evidence="4" id="KW-0456">Lyase</keyword>
<evidence type="ECO:0000256" key="1">
    <source>
        <dbReference type="ARBA" id="ARBA00004418"/>
    </source>
</evidence>
<evidence type="ECO:0000256" key="4">
    <source>
        <dbReference type="ARBA" id="ARBA00023239"/>
    </source>
</evidence>
<keyword evidence="3" id="KW-0574">Periplasm</keyword>
<keyword evidence="7" id="KW-1185">Reference proteome</keyword>
<sequence>MNALRLKKLLRNASDPAYRQAWEQLAGRARAALAVEYPISEQERGDWAHYYYCSDDGTRLRFDWRRPGLHECPVCAKKWSGEPYDGAWVTLAHSQLGSGMKDLAVYTLVAQDPAAAARLREVLLAYAKHYSGYEVHGNIPYNGPGKLFAQTLDEAHWIIDLCCAYRLMESHLTSEEKRSIQSGLLRPCVAFLISRKERQLHNHAMLITSAISMLGFLLDDETIHRSGLEGAYGLLDQLERGVLDDGLWYEGSFQYHFYGCHSLLQYCILVEGTQWDLLDFPVLKRMFDLPLSYILPDGTLPNLNDASYGMSVASLAPYYEMAYAWYKDPRYGELLRLAYGRGIERPAGQMQLAAFDPVERDSIEALWFGEELDGGPVTGALTKLMLSDYTSAISGLTKLVNRSGWHLLAKHSTFGGEHDHMDRLGLSFSAGSVPLFIDPGTTAYGVPAHYGWFKHTYSHNTICLNGKDQPPGDGRLLQYRQEPWGAWIEAAMDWRGGGYRMQGSMILPPEMCPWDEQAYYGVSVRRVNALTDRLLLDIVKATVPAEREIDLLYHMSGGLEDNRPWQSCDAPLSALSQEWLHEKQIKRHESAESLVWRMKEGRLLQASWCSEPSEMMTARTPDNPPSGSRQTLIHRVPGSAAAEREVLFIHAFGYEADGGALSISGASGESGAVEAAEGLKLEVTSGEKGELLLSLSQAKLKETWSLEWIGDKAAFTFVR</sequence>
<protein>
    <submittedName>
        <fullName evidence="6">Heparinase II/III-like protein</fullName>
    </submittedName>
</protein>
<reference evidence="6" key="2">
    <citation type="journal article" date="2021" name="J Anim Sci Technol">
        <title>Complete genome sequence of Paenibacillus konkukensis sp. nov. SK3146 as a potential probiotic strain.</title>
        <authorList>
            <person name="Jung H.I."/>
            <person name="Park S."/>
            <person name="Niu K.M."/>
            <person name="Lee S.W."/>
            <person name="Kothari D."/>
            <person name="Yi K.J."/>
            <person name="Kim S.K."/>
        </authorList>
    </citation>
    <scope>NUCLEOTIDE SEQUENCE</scope>
    <source>
        <strain evidence="6">SK3146</strain>
    </source>
</reference>
<evidence type="ECO:0000313" key="7">
    <source>
        <dbReference type="Proteomes" id="UP001057134"/>
    </source>
</evidence>
<reference evidence="6" key="1">
    <citation type="submission" date="2018-02" db="EMBL/GenBank/DDBJ databases">
        <authorList>
            <person name="Kim S.-K."/>
            <person name="Jung H.-I."/>
            <person name="Lee S.-W."/>
        </authorList>
    </citation>
    <scope>NUCLEOTIDE SEQUENCE</scope>
    <source>
        <strain evidence="6">SK3146</strain>
    </source>
</reference>
<dbReference type="EMBL" id="CP027059">
    <property type="protein sequence ID" value="UQZ82718.1"/>
    <property type="molecule type" value="Genomic_DNA"/>
</dbReference>
<feature type="domain" description="Heparinase II/III-like C-terminal" evidence="5">
    <location>
        <begin position="394"/>
        <end position="477"/>
    </location>
</feature>
<dbReference type="Proteomes" id="UP001057134">
    <property type="component" value="Chromosome"/>
</dbReference>
<evidence type="ECO:0000256" key="3">
    <source>
        <dbReference type="ARBA" id="ARBA00022764"/>
    </source>
</evidence>
<evidence type="ECO:0000313" key="6">
    <source>
        <dbReference type="EMBL" id="UQZ82718.1"/>
    </source>
</evidence>
<organism evidence="6 7">
    <name type="scientific">Paenibacillus konkukensis</name>
    <dbReference type="NCBI Taxonomy" id="2020716"/>
    <lineage>
        <taxon>Bacteria</taxon>
        <taxon>Bacillati</taxon>
        <taxon>Bacillota</taxon>
        <taxon>Bacilli</taxon>
        <taxon>Bacillales</taxon>
        <taxon>Paenibacillaceae</taxon>
        <taxon>Paenibacillus</taxon>
    </lineage>
</organism>
<gene>
    <name evidence="6" type="ORF">SK3146_01877</name>
</gene>
<name>A0ABY4RKR2_9BACL</name>
<dbReference type="PANTHER" id="PTHR39210:SF1">
    <property type="entry name" value="HEPARIN-SULFATE LYASE"/>
    <property type="match status" value="1"/>
</dbReference>